<dbReference type="Pfam" id="PF18676">
    <property type="entry name" value="MBG_2"/>
    <property type="match status" value="3"/>
</dbReference>
<dbReference type="InterPro" id="IPR043772">
    <property type="entry name" value="MBG_3"/>
</dbReference>
<comment type="caution">
    <text evidence="3">The sequence shown here is derived from an EMBL/GenBank/DDBJ whole genome shotgun (WGS) entry which is preliminary data.</text>
</comment>
<dbReference type="InterPro" id="IPR041286">
    <property type="entry name" value="MBG_2"/>
</dbReference>
<reference evidence="3 4" key="1">
    <citation type="submission" date="2024-06" db="EMBL/GenBank/DDBJ databases">
        <title>Flavobacterium spp. isolated from glacier.</title>
        <authorList>
            <person name="Han D."/>
        </authorList>
    </citation>
    <scope>NUCLEOTIDE SEQUENCE [LARGE SCALE GENOMIC DNA]</scope>
    <source>
        <strain evidence="3 4">LS2P90</strain>
    </source>
</reference>
<dbReference type="InterPro" id="IPR013783">
    <property type="entry name" value="Ig-like_fold"/>
</dbReference>
<evidence type="ECO:0000313" key="3">
    <source>
        <dbReference type="EMBL" id="MFE3867087.1"/>
    </source>
</evidence>
<keyword evidence="1" id="KW-0732">Signal</keyword>
<keyword evidence="4" id="KW-1185">Reference proteome</keyword>
<sequence>MKTFLPKSGLLTLVFLITNLFFASVAFGQATVSTDLLDYPPGSTAIITGSGFQAGETVILLVEHVGEEPMGTDPQYHQPWIVVANSIGNIATSWYVPTVEEGDALGATFLLTADGMTSLLHAEATFTDANYTFNATGLTGTPPIIVAYRVYTTSTGPTGIFLTNTFNYPGPSTSIAASSSQTIEYSYSSVTISGLVYNAPGGTQVGANGNGGNTITSAYCTVPIISSQPTSSSVTYGTNATFSVVTTGSSPFTYQWQEFISSWNPITNVGIYSNATTSTLTLATPSVSISGRKYRCIITNGCGNVTTDGNATVNIIKANQTISWATPAAITYGTLLSATQLNATAQGTLTYTPASGTLLNAGSNQVLSVSASATANHEAAGPTTVLINVNKANQTITWANPTAISYGTLLSATQLNATVAGSATAGASAPGALTYTPASVTLLNAGSQTLQVDAALTSNYNAATKQVTLIVNKANQIISWSNPLDITYGTALSSTQLNATVAGVAGGSAPGALTYSPLSGTILNAGLNQTLSVSATLTPDYNAAGPTTAQINVNKANQSITLGNLTQSYDGTAKPVTATTSPIGGLNVVSITYNGSATLPINAGSYAVVATLTNGNYQAVNATGTLVINKATPTFTNLSGSQSITFGTSSVSLAGTINGSTEPTGTITATINGAAQNTTRGTGSNTANFSFNYPTASLGVASSPYTISYSYPGDTNFEAITDVTKTVTVNKATATISLSNLSQIYNGTPKSATATTSPSLLTVVSITYDGSATPPTNAGSYAVIASLNNANYQATNATGTLVIAKATATLTLDTATLNQTYDGSAKVVTATTNPSGLGAISLTYNGLPAPPTNAGSYPIVASLTNANYQATNTTGTLLVSKATPAFSNLTASQSISYGTSLITLSGKITAGTLIPTGSVSVTVDGTGQTGTINSSDGTFSLIVNTSSITASATPYSINYNYTATVNFSAKLDNSTSLTVNKASATITLGSLSQTYDGTAKAATATTSPTGLNTVNISYSQSGSAVISPTNAGNYDVTGTLTNTNYTASTATGTLIINKATPSFSAITASQSITYATSAITLSGKISAGSSIPTGSIIISINGVSSSVAIKQTGGSNVVGTFNLIFNTSLINASAIPYIIKYEYNGDNNFGLIQDISTAVTVNKAAAVITVNPYSVTYDSLAHTSTFTAVGVETIPVDLTGLITVTGTMHTNAATYNGDAWSFAGNTNYAATSGTVNNAIGKATTVTAVTIAAGPFAYTGVALIPATVTVTGPGSLSLTPTANYVNNTNAGVATASYKYAGDDNYLTSTDSKNFTIGKAATITTVTVPAGPYAYTGVAQTPATVTVTGPGSLSLTPTANYVNNTNAGVATASYTYAGDDNYLTSTDSKNFTIGKAATITTVTVPAGPFAYTGVAQIPATVTVTGPGSLSLTPTANYVNNTNAGAATASYTYAGDDNYLTSTDSKNFTIGKAATITTVTVPAGPYAYTGVAQTPATVTVTGPGSLSLTPTANYVNNTNAGVATASYTYAGDDNYLTSTDSKNFTIGKAATITTVTVPAGPFAYTGVAQTPATVTVTGPGSLSLTPTANYLNNTNAGVATASYTYAGDDNYLTSTDSKNFTIGKAATITTVTVPAGPYAYTGVAQIPATVTVTGPGSLSLTPTANYVNNTNAGAATASYTYAGDDNYLTSTDSKNFTIGKAATITTVTVPAGPFAYTGVAQIPATVTVTGPGSLSLTPTANYVNNTNAGVATASYTYAGDDNYLTSTDSKNFTIGKAATITTVTVPAGPFAYTGVAQIPATVTVTGPGSLSLTPTSNYVNNTNAGVATASHTYAGDDNYLTSTDSKNFTIGKAATITTVTVPAGPFAYTGVAQIPVTVTVTGPGSLSLTPTANYVNNTNAGVATASYTYAGDDNYLTSTDSRNFTIGKKTASVTPSAGQTKVYGSVDPKLTGSTSGFVSTDNVVATYSRLAGETVVGSPYAISAVLTPAVVLNNYTITYNTANFAITPLAVTVTANSGQSKVYGSVNPAAYTYTSAPAVGSALANGESISFTGALSRVSGENVGSYAITQGALDNTNYSISYIGSNFLITQRPITITVNSGQTKTYGTLDPLPFTYVVGGSGLAASDEFTGALTRVTGETVLGSPYAISQGSFTIRNSTTLSSAYSNYNPTVIGANFTITQASNTLTLTLSGSQVRYMDNVTFTAIIKPLNTATPLTGTVTFTIGGINYPALTNATVVPIPGSIDGSVQAMVIMQLPAAVMPSTTAYDVKATFTSTNSNYASGANQTKTIRVDARNASPYNASGFYTGTGFAWTTGPSTSTATVTLSAVIKDLNSPSGDVRGSKVSFFLLSGGTLTPISSAQNLPVGLIDVTDGSVGAASAIAQLNIGSLNSQSFQIAVKVTGAYTNNPYDALSQSIVTVSKPVTGGFITGGSSLKNQNSSGYIKGASGINTDYQFDIQYNSSGTNPKGKVNIMVRSYYDRTGILDSKLHTYFIRTNAIALLAVSNPLATGTFSAKANMEEQLIDGTMVSVESGATFEMVAFQNACNQQIAITYYRKAGGIWFSSNWNAITAKTALQAVNTGSSVYVSGGGTSTTPTTSARGGEMVASVETTAVKSPVVTVEKELSELEPFSITAYPNPSAHYFSIEGRGGSTEKTEVFVFDMLGRMVKHIATNDGQEIKFGEELPSGSYIAIVSQGSNQKTLRLIKQ</sequence>
<proteinExistence type="predicted"/>
<name>A0ABW6HTN9_9FLAO</name>
<dbReference type="NCBIfam" id="TIGR04183">
    <property type="entry name" value="Por_Secre_tail"/>
    <property type="match status" value="1"/>
</dbReference>
<accession>A0ABW6HTN9</accession>
<feature type="domain" description="Ig-like" evidence="2">
    <location>
        <begin position="223"/>
        <end position="314"/>
    </location>
</feature>
<evidence type="ECO:0000313" key="4">
    <source>
        <dbReference type="Proteomes" id="UP001600109"/>
    </source>
</evidence>
<dbReference type="Gene3D" id="2.60.40.10">
    <property type="entry name" value="Immunoglobulins"/>
    <property type="match status" value="1"/>
</dbReference>
<dbReference type="InterPro" id="IPR007110">
    <property type="entry name" value="Ig-like_dom"/>
</dbReference>
<dbReference type="SUPFAM" id="SSF48726">
    <property type="entry name" value="Immunoglobulin"/>
    <property type="match status" value="1"/>
</dbReference>
<dbReference type="PROSITE" id="PS50835">
    <property type="entry name" value="IG_LIKE"/>
    <property type="match status" value="1"/>
</dbReference>
<dbReference type="EMBL" id="JBHZPZ010000003">
    <property type="protein sequence ID" value="MFE3867087.1"/>
    <property type="molecule type" value="Genomic_DNA"/>
</dbReference>
<dbReference type="Pfam" id="PF18962">
    <property type="entry name" value="Por_Secre_tail"/>
    <property type="match status" value="1"/>
</dbReference>
<gene>
    <name evidence="3" type="ORF">ACFX5E_03250</name>
</gene>
<protein>
    <submittedName>
        <fullName evidence="3">MBG domain-containing protein</fullName>
    </submittedName>
</protein>
<organism evidence="3 4">
    <name type="scientific">Flavobacterium xylosi</name>
    <dbReference type="NCBI Taxonomy" id="3230415"/>
    <lineage>
        <taxon>Bacteria</taxon>
        <taxon>Pseudomonadati</taxon>
        <taxon>Bacteroidota</taxon>
        <taxon>Flavobacteriia</taxon>
        <taxon>Flavobacteriales</taxon>
        <taxon>Flavobacteriaceae</taxon>
        <taxon>Flavobacterium</taxon>
    </lineage>
</organism>
<dbReference type="InterPro" id="IPR026444">
    <property type="entry name" value="Secre_tail"/>
</dbReference>
<dbReference type="RefSeq" id="WP_379853735.1">
    <property type="nucleotide sequence ID" value="NZ_JBHZPZ010000003.1"/>
</dbReference>
<dbReference type="Pfam" id="PF18887">
    <property type="entry name" value="MBG_3"/>
    <property type="match status" value="4"/>
</dbReference>
<evidence type="ECO:0000259" key="2">
    <source>
        <dbReference type="PROSITE" id="PS50835"/>
    </source>
</evidence>
<dbReference type="InterPro" id="IPR036179">
    <property type="entry name" value="Ig-like_dom_sf"/>
</dbReference>
<dbReference type="Proteomes" id="UP001600109">
    <property type="component" value="Unassembled WGS sequence"/>
</dbReference>
<evidence type="ECO:0000256" key="1">
    <source>
        <dbReference type="ARBA" id="ARBA00022729"/>
    </source>
</evidence>